<dbReference type="FunFam" id="3.20.20.70:FF:000027">
    <property type="entry name" value="Dihydropyrimidine dehydrogenase [NADP(+)]"/>
    <property type="match status" value="1"/>
</dbReference>
<evidence type="ECO:0000313" key="14">
    <source>
        <dbReference type="EMBL" id="RLL14876.1"/>
    </source>
</evidence>
<keyword evidence="6 12" id="KW-0285">Flavoprotein</keyword>
<dbReference type="Pfam" id="PF01180">
    <property type="entry name" value="DHO_dh"/>
    <property type="match status" value="1"/>
</dbReference>
<gene>
    <name evidence="12" type="primary">pyrD</name>
    <name evidence="14" type="ORF">D4A47_01695</name>
</gene>
<keyword evidence="10" id="KW-0520">NAD</keyword>
<dbReference type="EC" id="1.3.-.-" evidence="12"/>
<feature type="binding site" evidence="12">
    <location>
        <begin position="69"/>
        <end position="73"/>
    </location>
    <ligand>
        <name>substrate</name>
    </ligand>
</feature>
<dbReference type="PANTHER" id="PTHR48109:SF1">
    <property type="entry name" value="DIHYDROOROTATE DEHYDROGENASE (FUMARATE)"/>
    <property type="match status" value="1"/>
</dbReference>
<dbReference type="PROSITE" id="PS00911">
    <property type="entry name" value="DHODEHASE_1"/>
    <property type="match status" value="1"/>
</dbReference>
<evidence type="ECO:0000256" key="2">
    <source>
        <dbReference type="ARBA" id="ARBA00004496"/>
    </source>
</evidence>
<dbReference type="GO" id="GO:0005737">
    <property type="term" value="C:cytoplasm"/>
    <property type="evidence" value="ECO:0007669"/>
    <property type="project" value="UniProtKB-SubCell"/>
</dbReference>
<feature type="domain" description="Dihydroorotate dehydrogenase catalytic" evidence="13">
    <location>
        <begin position="6"/>
        <end position="286"/>
    </location>
</feature>
<dbReference type="InterPro" id="IPR001295">
    <property type="entry name" value="Dihydroorotate_DH_CS"/>
</dbReference>
<evidence type="ECO:0000256" key="9">
    <source>
        <dbReference type="ARBA" id="ARBA00023002"/>
    </source>
</evidence>
<keyword evidence="9 12" id="KW-0560">Oxidoreductase</keyword>
<dbReference type="InterPro" id="IPR013785">
    <property type="entry name" value="Aldolase_TIM"/>
</dbReference>
<feature type="binding site" evidence="12">
    <location>
        <begin position="45"/>
        <end position="46"/>
    </location>
    <ligand>
        <name>FMN</name>
        <dbReference type="ChEBI" id="CHEBI:58210"/>
    </ligand>
</feature>
<dbReference type="PANTHER" id="PTHR48109">
    <property type="entry name" value="DIHYDROOROTATE DEHYDROGENASE (QUINONE), MITOCHONDRIAL-RELATED"/>
    <property type="match status" value="1"/>
</dbReference>
<dbReference type="InterPro" id="IPR024920">
    <property type="entry name" value="Dihydroorotate_DH_1"/>
</dbReference>
<dbReference type="InterPro" id="IPR005720">
    <property type="entry name" value="Dihydroorotate_DH_cat"/>
</dbReference>
<dbReference type="EMBL" id="RCHT01000001">
    <property type="protein sequence ID" value="RLL14876.1"/>
    <property type="molecule type" value="Genomic_DNA"/>
</dbReference>
<name>A0A498CRQ4_9FIRM</name>
<evidence type="ECO:0000256" key="12">
    <source>
        <dbReference type="HAMAP-Rule" id="MF_00224"/>
    </source>
</evidence>
<evidence type="ECO:0000256" key="7">
    <source>
        <dbReference type="ARBA" id="ARBA00022643"/>
    </source>
</evidence>
<dbReference type="HAMAP" id="MF_00224">
    <property type="entry name" value="DHO_dh_type1"/>
    <property type="match status" value="1"/>
</dbReference>
<sequence length="305" mass="31902">MMDTSVKLGELTLRNPVIPASGTFGFGHEMAKWYDLNRLGAVALKGTTREARFGNPTPRVAECEAGLLNAVGLQNPGVDAVVREELPRLRAVYSGPVIANVCGFSAEEYVEVARRFDEAGADILEINVSCPNVRHGGLAFGASPEAAAAITAAVKAAVKKPVYMKLSPNAADIAAVARACEEAGADGLTLINTLLGMRVDPRTGRPLVSTVTSGFSGPAIKPVALRMVFEVCGAVKIPVVGVGGIASADDLLEFLSAGASAVQIGAQNLVDPYACLRVVEELPKRMEEYGIRDLKSIIGRTGNGQ</sequence>
<evidence type="ECO:0000313" key="15">
    <source>
        <dbReference type="Proteomes" id="UP000276301"/>
    </source>
</evidence>
<feature type="binding site" evidence="12">
    <location>
        <position position="191"/>
    </location>
    <ligand>
        <name>FMN</name>
        <dbReference type="ChEBI" id="CHEBI:58210"/>
    </ligand>
</feature>
<dbReference type="Proteomes" id="UP000276301">
    <property type="component" value="Unassembled WGS sequence"/>
</dbReference>
<dbReference type="InterPro" id="IPR033888">
    <property type="entry name" value="DHOD_1B"/>
</dbReference>
<keyword evidence="7 12" id="KW-0288">FMN</keyword>
<dbReference type="InterPro" id="IPR049622">
    <property type="entry name" value="Dihydroorotate_DH_I"/>
</dbReference>
<dbReference type="AlphaFoldDB" id="A0A498CRQ4"/>
<dbReference type="GO" id="GO:0006207">
    <property type="term" value="P:'de novo' pyrimidine nucleobase biosynthetic process"/>
    <property type="evidence" value="ECO:0007669"/>
    <property type="project" value="InterPro"/>
</dbReference>
<feature type="binding site" evidence="12">
    <location>
        <position position="165"/>
    </location>
    <ligand>
        <name>FMN</name>
        <dbReference type="ChEBI" id="CHEBI:58210"/>
    </ligand>
</feature>
<keyword evidence="8 12" id="KW-0665">Pyrimidine biosynthesis</keyword>
<dbReference type="UniPathway" id="UPA00070"/>
<feature type="binding site" evidence="12">
    <location>
        <begin position="243"/>
        <end position="244"/>
    </location>
    <ligand>
        <name>FMN</name>
        <dbReference type="ChEBI" id="CHEBI:58210"/>
    </ligand>
</feature>
<comment type="caution">
    <text evidence="14">The sequence shown here is derived from an EMBL/GenBank/DDBJ whole genome shotgun (WGS) entry which is preliminary data.</text>
</comment>
<comment type="function">
    <text evidence="1">Catalyzes the conversion of dihydroorotate to orotate with NAD(+) as electron acceptor.</text>
</comment>
<dbReference type="InterPro" id="IPR050074">
    <property type="entry name" value="DHO_dehydrogenase"/>
</dbReference>
<evidence type="ECO:0000256" key="8">
    <source>
        <dbReference type="ARBA" id="ARBA00022975"/>
    </source>
</evidence>
<comment type="similarity">
    <text evidence="4 12">Belongs to the dihydroorotate dehydrogenase family. Type 1 subfamily.</text>
</comment>
<feature type="binding site" evidence="12">
    <location>
        <position position="21"/>
    </location>
    <ligand>
        <name>FMN</name>
        <dbReference type="ChEBI" id="CHEBI:58210"/>
    </ligand>
</feature>
<dbReference type="PIRSF" id="PIRSF000164">
    <property type="entry name" value="DHO_oxidase"/>
    <property type="match status" value="1"/>
</dbReference>
<dbReference type="InterPro" id="IPR012135">
    <property type="entry name" value="Dihydroorotate_DH_1_2"/>
</dbReference>
<comment type="cofactor">
    <cofactor evidence="12">
        <name>FMN</name>
        <dbReference type="ChEBI" id="CHEBI:58210"/>
    </cofactor>
    <text evidence="12">Binds 1 FMN per subunit.</text>
</comment>
<protein>
    <recommendedName>
        <fullName evidence="12">Dihydroorotate dehydrogenase</fullName>
        <shortName evidence="12">DHOD</shortName>
        <shortName evidence="12">DHODase</shortName>
        <shortName evidence="12">DHOdehase</shortName>
        <ecNumber evidence="12">1.3.-.-</ecNumber>
    </recommendedName>
</protein>
<dbReference type="SUPFAM" id="SSF51395">
    <property type="entry name" value="FMN-linked oxidoreductases"/>
    <property type="match status" value="1"/>
</dbReference>
<keyword evidence="15" id="KW-1185">Reference proteome</keyword>
<dbReference type="GO" id="GO:0044205">
    <property type="term" value="P:'de novo' UMP biosynthetic process"/>
    <property type="evidence" value="ECO:0007669"/>
    <property type="project" value="UniProtKB-UniRule"/>
</dbReference>
<feature type="active site" description="Nucleophile" evidence="12">
    <location>
        <position position="130"/>
    </location>
</feature>
<comment type="catalytic activity">
    <reaction evidence="12">
        <text>(S)-dihydroorotate + A = orotate + AH2</text>
        <dbReference type="Rhea" id="RHEA:18073"/>
        <dbReference type="ChEBI" id="CHEBI:13193"/>
        <dbReference type="ChEBI" id="CHEBI:17499"/>
        <dbReference type="ChEBI" id="CHEBI:30839"/>
        <dbReference type="ChEBI" id="CHEBI:30864"/>
    </reaction>
</comment>
<feature type="binding site" evidence="12">
    <location>
        <position position="217"/>
    </location>
    <ligand>
        <name>FMN</name>
        <dbReference type="ChEBI" id="CHEBI:58210"/>
    </ligand>
</feature>
<feature type="binding site" evidence="12">
    <location>
        <position position="127"/>
    </location>
    <ligand>
        <name>FMN</name>
        <dbReference type="ChEBI" id="CHEBI:58210"/>
    </ligand>
</feature>
<evidence type="ECO:0000256" key="4">
    <source>
        <dbReference type="ARBA" id="ARBA00008008"/>
    </source>
</evidence>
<comment type="catalytic activity">
    <reaction evidence="11">
        <text>(S)-dihydroorotate + NAD(+) = orotate + NADH + H(+)</text>
        <dbReference type="Rhea" id="RHEA:13513"/>
        <dbReference type="ChEBI" id="CHEBI:15378"/>
        <dbReference type="ChEBI" id="CHEBI:30839"/>
        <dbReference type="ChEBI" id="CHEBI:30864"/>
        <dbReference type="ChEBI" id="CHEBI:57540"/>
        <dbReference type="ChEBI" id="CHEBI:57945"/>
        <dbReference type="EC" id="1.3.1.14"/>
    </reaction>
</comment>
<keyword evidence="5 12" id="KW-0963">Cytoplasm</keyword>
<comment type="caution">
    <text evidence="12">Lacks conserved residue(s) required for the propagation of feature annotation.</text>
</comment>
<organism evidence="14 15">
    <name type="scientific">Anaerotruncus massiliensis</name>
    <name type="common">ex Liu et al. 2021</name>
    <dbReference type="NCBI Taxonomy" id="2321404"/>
    <lineage>
        <taxon>Bacteria</taxon>
        <taxon>Bacillati</taxon>
        <taxon>Bacillota</taxon>
        <taxon>Clostridia</taxon>
        <taxon>Eubacteriales</taxon>
        <taxon>Oscillospiraceae</taxon>
        <taxon>Anaerotruncus</taxon>
    </lineage>
</organism>
<comment type="subcellular location">
    <subcellularLocation>
        <location evidence="2 12">Cytoplasm</location>
    </subcellularLocation>
</comment>
<dbReference type="NCBIfam" id="NF005574">
    <property type="entry name" value="PRK07259.1"/>
    <property type="match status" value="1"/>
</dbReference>
<evidence type="ECO:0000256" key="1">
    <source>
        <dbReference type="ARBA" id="ARBA00003616"/>
    </source>
</evidence>
<dbReference type="Gene3D" id="3.20.20.70">
    <property type="entry name" value="Aldolase class I"/>
    <property type="match status" value="1"/>
</dbReference>
<proteinExistence type="inferred from homology"/>
<reference evidence="14 15" key="1">
    <citation type="submission" date="2018-10" db="EMBL/GenBank/DDBJ databases">
        <title>Anaerotruncus faecis sp. nov., isolated from human feces.</title>
        <authorList>
            <person name="Wang Y.-J."/>
        </authorList>
    </citation>
    <scope>NUCLEOTIDE SEQUENCE [LARGE SCALE GENOMIC DNA]</scope>
    <source>
        <strain evidence="14 15">22A2-44</strain>
    </source>
</reference>
<comment type="pathway">
    <text evidence="3">Pyrimidine metabolism; UMP biosynthesis via de novo pathway; orotate from (S)-dihydroorotate (NAD(+) route): step 1/1.</text>
</comment>
<dbReference type="CDD" id="cd04740">
    <property type="entry name" value="DHOD_1B_like"/>
    <property type="match status" value="1"/>
</dbReference>
<evidence type="ECO:0000259" key="13">
    <source>
        <dbReference type="Pfam" id="PF01180"/>
    </source>
</evidence>
<feature type="binding site" evidence="12">
    <location>
        <begin position="192"/>
        <end position="193"/>
    </location>
    <ligand>
        <name>substrate</name>
    </ligand>
</feature>
<feature type="binding site" evidence="12">
    <location>
        <position position="45"/>
    </location>
    <ligand>
        <name>substrate</name>
    </ligand>
</feature>
<evidence type="ECO:0000256" key="11">
    <source>
        <dbReference type="ARBA" id="ARBA00048996"/>
    </source>
</evidence>
<feature type="binding site" evidence="12">
    <location>
        <position position="100"/>
    </location>
    <ligand>
        <name>FMN</name>
        <dbReference type="ChEBI" id="CHEBI:58210"/>
    </ligand>
</feature>
<feature type="binding site" evidence="12">
    <location>
        <position position="127"/>
    </location>
    <ligand>
        <name>substrate</name>
    </ligand>
</feature>
<evidence type="ECO:0000256" key="5">
    <source>
        <dbReference type="ARBA" id="ARBA00022490"/>
    </source>
</evidence>
<evidence type="ECO:0000256" key="6">
    <source>
        <dbReference type="ARBA" id="ARBA00022630"/>
    </source>
</evidence>
<evidence type="ECO:0000256" key="3">
    <source>
        <dbReference type="ARBA" id="ARBA00004715"/>
    </source>
</evidence>
<dbReference type="NCBIfam" id="TIGR01037">
    <property type="entry name" value="pyrD_sub1_fam"/>
    <property type="match status" value="1"/>
</dbReference>
<evidence type="ECO:0000256" key="10">
    <source>
        <dbReference type="ARBA" id="ARBA00023027"/>
    </source>
</evidence>
<accession>A0A498CRQ4</accession>
<dbReference type="GO" id="GO:0004589">
    <property type="term" value="F:dihydroorotate dehydrogenase (NAD+) activity"/>
    <property type="evidence" value="ECO:0007669"/>
    <property type="project" value="UniProtKB-EC"/>
</dbReference>